<evidence type="ECO:0000313" key="2">
    <source>
        <dbReference type="EMBL" id="UQA92913.1"/>
    </source>
</evidence>
<dbReference type="Proteomes" id="UP000830115">
    <property type="component" value="Chromosome"/>
</dbReference>
<dbReference type="RefSeq" id="WP_248863769.1">
    <property type="nucleotide sequence ID" value="NZ_CP086322.1"/>
</dbReference>
<evidence type="ECO:0000313" key="3">
    <source>
        <dbReference type="Proteomes" id="UP000830115"/>
    </source>
</evidence>
<evidence type="ECO:0000256" key="1">
    <source>
        <dbReference type="SAM" id="MobiDB-lite"/>
    </source>
</evidence>
<feature type="compositionally biased region" description="Basic and acidic residues" evidence="1">
    <location>
        <begin position="44"/>
        <end position="53"/>
    </location>
</feature>
<feature type="region of interest" description="Disordered" evidence="1">
    <location>
        <begin position="22"/>
        <end position="53"/>
    </location>
</feature>
<dbReference type="EMBL" id="CP086322">
    <property type="protein sequence ID" value="UQA92913.1"/>
    <property type="molecule type" value="Genomic_DNA"/>
</dbReference>
<name>A0ABY4M6I4_9ACTN</name>
<keyword evidence="3" id="KW-1185">Reference proteome</keyword>
<proteinExistence type="predicted"/>
<organism evidence="2 3">
    <name type="scientific">Streptomyces halobius</name>
    <dbReference type="NCBI Taxonomy" id="2879846"/>
    <lineage>
        <taxon>Bacteria</taxon>
        <taxon>Bacillati</taxon>
        <taxon>Actinomycetota</taxon>
        <taxon>Actinomycetes</taxon>
        <taxon>Kitasatosporales</taxon>
        <taxon>Streptomycetaceae</taxon>
        <taxon>Streptomyces</taxon>
    </lineage>
</organism>
<sequence>MGAVRTGTGDRVDRAERCAAVRERFRPRHTAARPVTRPPHQRRRGGDSGRRKH</sequence>
<protein>
    <submittedName>
        <fullName evidence="2">Uncharacterized protein</fullName>
    </submittedName>
</protein>
<reference evidence="2" key="1">
    <citation type="submission" date="2021-10" db="EMBL/GenBank/DDBJ databases">
        <title>Streptomyces nigrumlapis sp.nov.,an antimicrobial producing actinobacterium isolated from Black Gobi rocks.</title>
        <authorList>
            <person name="Wen Y."/>
            <person name="Zhang W."/>
            <person name="Liu X.G."/>
        </authorList>
    </citation>
    <scope>NUCLEOTIDE SEQUENCE</scope>
    <source>
        <strain evidence="2">ST13-2-2</strain>
    </source>
</reference>
<gene>
    <name evidence="2" type="ORF">K9S39_14670</name>
</gene>
<accession>A0ABY4M6I4</accession>